<gene>
    <name evidence="3" type="ORF">C5Y83_18980</name>
</gene>
<protein>
    <submittedName>
        <fullName evidence="3">Uncharacterized protein</fullName>
    </submittedName>
</protein>
<sequence>MLITHGFFHESCERRETDPGKALAEAIEGVKSMTLIGKIFTVLILLMSMVFMTVAMMTYATHKNWRAEVKGDGAGKLGMEKTISELKAKEAALQDQLQKVQMKLEQERAARVYAIASLVARNQLQQANLARLDQENERLVKSEADMKTLLELAETNSKNLKEEVAQLRTDIKTAQADRDNSFAEVVALTDKLQQYKVEQERLKEREMQLATQVARMGKVLAANGMNEYTPVDNIPPQLDAKVLAVNDKDMVEISVGADDGIHEGNTLDVFRGDTYLGRIIIKQTQPDRAVGEIIRDYRRGVIKKGDNVYTKLG</sequence>
<evidence type="ECO:0000256" key="2">
    <source>
        <dbReference type="SAM" id="Phobius"/>
    </source>
</evidence>
<keyword evidence="1" id="KW-0175">Coiled coil</keyword>
<dbReference type="Proteomes" id="UP000238322">
    <property type="component" value="Unassembled WGS sequence"/>
</dbReference>
<keyword evidence="2" id="KW-1133">Transmembrane helix</keyword>
<proteinExistence type="predicted"/>
<organism evidence="3 4">
    <name type="scientific">Blastopirellula marina</name>
    <dbReference type="NCBI Taxonomy" id="124"/>
    <lineage>
        <taxon>Bacteria</taxon>
        <taxon>Pseudomonadati</taxon>
        <taxon>Planctomycetota</taxon>
        <taxon>Planctomycetia</taxon>
        <taxon>Pirellulales</taxon>
        <taxon>Pirellulaceae</taxon>
        <taxon>Blastopirellula</taxon>
    </lineage>
</organism>
<accession>A0A2S8FJJ3</accession>
<dbReference type="AlphaFoldDB" id="A0A2S8FJJ3"/>
<feature type="transmembrane region" description="Helical" evidence="2">
    <location>
        <begin position="39"/>
        <end position="60"/>
    </location>
</feature>
<dbReference type="EMBL" id="PUHY01000012">
    <property type="protein sequence ID" value="PQO32313.1"/>
    <property type="molecule type" value="Genomic_DNA"/>
</dbReference>
<keyword evidence="2" id="KW-0812">Transmembrane</keyword>
<evidence type="ECO:0000313" key="4">
    <source>
        <dbReference type="Proteomes" id="UP000238322"/>
    </source>
</evidence>
<feature type="coiled-coil region" evidence="1">
    <location>
        <begin position="79"/>
        <end position="212"/>
    </location>
</feature>
<name>A0A2S8FJJ3_9BACT</name>
<evidence type="ECO:0000313" key="3">
    <source>
        <dbReference type="EMBL" id="PQO32313.1"/>
    </source>
</evidence>
<evidence type="ECO:0000256" key="1">
    <source>
        <dbReference type="SAM" id="Coils"/>
    </source>
</evidence>
<keyword evidence="2" id="KW-0472">Membrane</keyword>
<comment type="caution">
    <text evidence="3">The sequence shown here is derived from an EMBL/GenBank/DDBJ whole genome shotgun (WGS) entry which is preliminary data.</text>
</comment>
<reference evidence="3 4" key="1">
    <citation type="submission" date="2018-02" db="EMBL/GenBank/DDBJ databases">
        <title>Comparative genomes isolates from brazilian mangrove.</title>
        <authorList>
            <person name="Araujo J.E."/>
            <person name="Taketani R.G."/>
            <person name="Silva M.C.P."/>
            <person name="Loureco M.V."/>
            <person name="Andreote F.D."/>
        </authorList>
    </citation>
    <scope>NUCLEOTIDE SEQUENCE [LARGE SCALE GENOMIC DNA]</scope>
    <source>
        <strain evidence="3 4">Hex-1 MGV</strain>
    </source>
</reference>